<dbReference type="AlphaFoldDB" id="A0A2S3W9T0"/>
<dbReference type="Proteomes" id="UP000237194">
    <property type="component" value="Unassembled WGS sequence"/>
</dbReference>
<gene>
    <name evidence="1" type="ORF">BGP80_06600</name>
</gene>
<dbReference type="EMBL" id="MIND01000018">
    <property type="protein sequence ID" value="POF87653.1"/>
    <property type="molecule type" value="Genomic_DNA"/>
</dbReference>
<accession>A0A2S3W9T0</accession>
<organism evidence="1 2">
    <name type="scientific">Pseudomonas putida</name>
    <name type="common">Arthrobacter siderocapsulatus</name>
    <dbReference type="NCBI Taxonomy" id="303"/>
    <lineage>
        <taxon>Bacteria</taxon>
        <taxon>Pseudomonadati</taxon>
        <taxon>Pseudomonadota</taxon>
        <taxon>Gammaproteobacteria</taxon>
        <taxon>Pseudomonadales</taxon>
        <taxon>Pseudomonadaceae</taxon>
        <taxon>Pseudomonas</taxon>
    </lineage>
</organism>
<comment type="caution">
    <text evidence="1">The sequence shown here is derived from an EMBL/GenBank/DDBJ whole genome shotgun (WGS) entry which is preliminary data.</text>
</comment>
<evidence type="ECO:0000313" key="2">
    <source>
        <dbReference type="Proteomes" id="UP000237194"/>
    </source>
</evidence>
<sequence>MHSTARGNADDSWHLLFGPHYEAWRCLRNQGRFTGFDLKAASVSKENIACWIMVEALKLGFPGYKGGALNYDRALNSEFGSGRARAGYAERLGKKYYWISLNRLLGILSDHIPPCASYQGTVPGPDHYWSVDVRKRDLTDMRDVVSERSYPDSILRRREYVFPSHESDVKKWVKTDDFVTHETSLFCTDANGVVWIALQRNEAANDLGEDDSWTTPYLSFDVFYTSVLADEEIFGTKSYDRIDRAFSDHASCYRSFLGEYPGGAAFSQLVEEGSTNTQCDGLVRTMVTLSRGGEWEYEFTSETDQPSLDVPCQDLVKALGLIWDQQRGWLDEAGSLVAFTSGPYRNNALFIRKSALDCFLEETGRSLLYRRFANRGFIDQRGDTGSQIDLRTYLKYIPKDGLMVVHEESELFE</sequence>
<proteinExistence type="predicted"/>
<reference evidence="1 2" key="2">
    <citation type="submission" date="2018-03" db="EMBL/GenBank/DDBJ databases">
        <title>Draft genome of Pseudomonas putida strain KT-27.</title>
        <authorList>
            <person name="Yoshizawa S."/>
            <person name="Khan N.H."/>
            <person name="Nishimura M."/>
            <person name="Chiura H.X."/>
            <person name="Ogura Y."/>
            <person name="Hayashi T."/>
            <person name="Kogure K."/>
        </authorList>
    </citation>
    <scope>NUCLEOTIDE SEQUENCE [LARGE SCALE GENOMIC DNA]</scope>
    <source>
        <strain evidence="1 2">KT-27</strain>
    </source>
</reference>
<protein>
    <submittedName>
        <fullName evidence="1">Uncharacterized protein</fullName>
    </submittedName>
</protein>
<reference evidence="1 2" key="1">
    <citation type="submission" date="2016-08" db="EMBL/GenBank/DDBJ databases">
        <authorList>
            <person name="Seilhamer J.J."/>
        </authorList>
    </citation>
    <scope>NUCLEOTIDE SEQUENCE [LARGE SCALE GENOMIC DNA]</scope>
    <source>
        <strain evidence="1 2">KT-27</strain>
    </source>
</reference>
<evidence type="ECO:0000313" key="1">
    <source>
        <dbReference type="EMBL" id="POF87653.1"/>
    </source>
</evidence>
<name>A0A2S3W9T0_PSEPU</name>